<reference evidence="3" key="1">
    <citation type="journal article" date="2009" name="Genome Res.">
        <title>Comparative genomic analyses of the human fungal pathogens Coccidioides and their relatives.</title>
        <authorList>
            <person name="Sharpton T.J."/>
            <person name="Stajich J.E."/>
            <person name="Rounsley S.D."/>
            <person name="Gardner M.J."/>
            <person name="Wortman J.R."/>
            <person name="Jordar V.S."/>
            <person name="Maiti R."/>
            <person name="Kodira C.D."/>
            <person name="Neafsey D.E."/>
            <person name="Zeng Q."/>
            <person name="Hung C.-Y."/>
            <person name="McMahan C."/>
            <person name="Muszewska A."/>
            <person name="Grynberg M."/>
            <person name="Mandel M.A."/>
            <person name="Kellner E.M."/>
            <person name="Barker B.M."/>
            <person name="Galgiani J.N."/>
            <person name="Orbach M.J."/>
            <person name="Kirkland T.N."/>
            <person name="Cole G.T."/>
            <person name="Henn M.R."/>
            <person name="Birren B.W."/>
            <person name="Taylor J.W."/>
        </authorList>
    </citation>
    <scope>NUCLEOTIDE SEQUENCE [LARGE SCALE GENOMIC DNA]</scope>
    <source>
        <strain evidence="3">RS</strain>
    </source>
</reference>
<keyword evidence="3" id="KW-1185">Reference proteome</keyword>
<evidence type="ECO:0000313" key="3">
    <source>
        <dbReference type="Proteomes" id="UP000001261"/>
    </source>
</evidence>
<sequence length="125" mass="13600">MAPQTCKLAAAQDKHSPMSIKKKPEQKPSAVKEEPTIMSDTLLHIKRSCSCKQGTIKACINCAEDKKACASVSSELQKKVAALLSDHDNFLRLKNTTLQEELKASMMEQATGLSELLAKMAPLSV</sequence>
<evidence type="ECO:0000313" key="2">
    <source>
        <dbReference type="EMBL" id="KJF59917.1"/>
    </source>
</evidence>
<organism evidence="2 3">
    <name type="scientific">Coccidioides immitis (strain RS)</name>
    <name type="common">Valley fever fungus</name>
    <dbReference type="NCBI Taxonomy" id="246410"/>
    <lineage>
        <taxon>Eukaryota</taxon>
        <taxon>Fungi</taxon>
        <taxon>Dikarya</taxon>
        <taxon>Ascomycota</taxon>
        <taxon>Pezizomycotina</taxon>
        <taxon>Eurotiomycetes</taxon>
        <taxon>Eurotiomycetidae</taxon>
        <taxon>Onygenales</taxon>
        <taxon>Onygenaceae</taxon>
        <taxon>Coccidioides</taxon>
    </lineage>
</organism>
<dbReference type="InParanoid" id="A0A0D8JRK1"/>
<feature type="compositionally biased region" description="Basic and acidic residues" evidence="1">
    <location>
        <begin position="12"/>
        <end position="35"/>
    </location>
</feature>
<dbReference type="KEGG" id="cim:CIMG_12568"/>
<dbReference type="VEuPathDB" id="FungiDB:CIMG_12568"/>
<gene>
    <name evidence="2" type="ORF">CIMG_12568</name>
</gene>
<protein>
    <submittedName>
        <fullName evidence="2">Uncharacterized protein</fullName>
    </submittedName>
</protein>
<feature type="region of interest" description="Disordered" evidence="1">
    <location>
        <begin position="1"/>
        <end position="35"/>
    </location>
</feature>
<dbReference type="GeneID" id="24164195"/>
<dbReference type="AlphaFoldDB" id="A0A0D8JRK1"/>
<proteinExistence type="predicted"/>
<dbReference type="RefSeq" id="XP_004445519.1">
    <property type="nucleotide sequence ID" value="XM_004445462.1"/>
</dbReference>
<dbReference type="EMBL" id="GG704911">
    <property type="protein sequence ID" value="KJF59917.1"/>
    <property type="molecule type" value="Genomic_DNA"/>
</dbReference>
<name>A0A0D8JRK1_COCIM</name>
<dbReference type="Proteomes" id="UP000001261">
    <property type="component" value="Unassembled WGS sequence"/>
</dbReference>
<evidence type="ECO:0000256" key="1">
    <source>
        <dbReference type="SAM" id="MobiDB-lite"/>
    </source>
</evidence>
<accession>A0A0D8JRK1</accession>
<reference evidence="3" key="2">
    <citation type="journal article" date="2010" name="Genome Res.">
        <title>Population genomic sequencing of Coccidioides fungi reveals recent hybridization and transposon control.</title>
        <authorList>
            <person name="Neafsey D.E."/>
            <person name="Barker B.M."/>
            <person name="Sharpton T.J."/>
            <person name="Stajich J.E."/>
            <person name="Park D.J."/>
            <person name="Whiston E."/>
            <person name="Hung C.-Y."/>
            <person name="McMahan C."/>
            <person name="White J."/>
            <person name="Sykes S."/>
            <person name="Heiman D."/>
            <person name="Young S."/>
            <person name="Zeng Q."/>
            <person name="Abouelleil A."/>
            <person name="Aftuck L."/>
            <person name="Bessette D."/>
            <person name="Brown A."/>
            <person name="FitzGerald M."/>
            <person name="Lui A."/>
            <person name="Macdonald J.P."/>
            <person name="Priest M."/>
            <person name="Orbach M.J."/>
            <person name="Galgiani J.N."/>
            <person name="Kirkland T.N."/>
            <person name="Cole G.T."/>
            <person name="Birren B.W."/>
            <person name="Henn M.R."/>
            <person name="Taylor J.W."/>
            <person name="Rounsley S.D."/>
        </authorList>
    </citation>
    <scope>GENOME REANNOTATION</scope>
    <source>
        <strain evidence="3">RS</strain>
    </source>
</reference>